<protein>
    <submittedName>
        <fullName evidence="1">GIY-YIG nuclease family protein</fullName>
    </submittedName>
</protein>
<dbReference type="EMBL" id="QRCM01000001">
    <property type="protein sequence ID" value="TXG91707.1"/>
    <property type="molecule type" value="Genomic_DNA"/>
</dbReference>
<proteinExistence type="predicted"/>
<name>A0A6P2CG20_9NOCA</name>
<reference evidence="1 2" key="1">
    <citation type="submission" date="2018-07" db="EMBL/GenBank/DDBJ databases">
        <title>Genome sequence of Rhodococcus rhodnii ATCC 35071 from Rhodnius prolixus.</title>
        <authorList>
            <person name="Patel V."/>
            <person name="Vogel K.J."/>
        </authorList>
    </citation>
    <scope>NUCLEOTIDE SEQUENCE [LARGE SCALE GENOMIC DNA]</scope>
    <source>
        <strain evidence="1 2">ATCC 35071</strain>
    </source>
</reference>
<gene>
    <name evidence="1" type="ORF">DW322_17820</name>
</gene>
<organism evidence="1 2">
    <name type="scientific">Rhodococcus rhodnii</name>
    <dbReference type="NCBI Taxonomy" id="38312"/>
    <lineage>
        <taxon>Bacteria</taxon>
        <taxon>Bacillati</taxon>
        <taxon>Actinomycetota</taxon>
        <taxon>Actinomycetes</taxon>
        <taxon>Mycobacteriales</taxon>
        <taxon>Nocardiaceae</taxon>
        <taxon>Rhodococcus</taxon>
    </lineage>
</organism>
<dbReference type="AlphaFoldDB" id="A0A6P2CG20"/>
<accession>A0A6P2CG20</accession>
<dbReference type="RefSeq" id="WP_040772464.1">
    <property type="nucleotide sequence ID" value="NZ_QRCM01000001.1"/>
</dbReference>
<evidence type="ECO:0000313" key="2">
    <source>
        <dbReference type="Proteomes" id="UP000471120"/>
    </source>
</evidence>
<dbReference type="Proteomes" id="UP000471120">
    <property type="component" value="Unassembled WGS sequence"/>
</dbReference>
<evidence type="ECO:0000313" key="1">
    <source>
        <dbReference type="EMBL" id="TXG91707.1"/>
    </source>
</evidence>
<sequence>MATVWTIPLDITDRWLDSAEVQSFLASNDLPDASADPLVRIGQFVAVTKALQRGVGRTFHSVQAAASALFDDVEGGVPVALKLASLRLVLREVYQTAPAPVAVPERVVDEIGNYVYALTDPRSDTVFHVGAGRGNDGYALVWEALALTDRLAETERTETVADEVRDAAITTIREIYDSGLGVGVYVLGRVGDGLDGARAAEIAAAAVTLDGRRALVDVADPAFAERRPVRLEDLALRHAAEPVPDLPTPSLLLGVPEAAEPGIDDERVRALVRGPWNAGQAVRGTGDLPVFVFADDIVRAVYRAKDWTLVARSDDSALWELTVEAADEADRYVGKRVMPSRVGLKRWPLSGWVPHVTTARPGR</sequence>
<dbReference type="CDD" id="cd10440">
    <property type="entry name" value="GIY-YIG_COG3680"/>
    <property type="match status" value="1"/>
</dbReference>
<comment type="caution">
    <text evidence="1">The sequence shown here is derived from an EMBL/GenBank/DDBJ whole genome shotgun (WGS) entry which is preliminary data.</text>
</comment>